<comment type="caution">
    <text evidence="1">The sequence shown here is derived from an EMBL/GenBank/DDBJ whole genome shotgun (WGS) entry which is preliminary data.</text>
</comment>
<reference evidence="1 2" key="1">
    <citation type="journal article" date="2019" name="Int. J. Syst. Evol. Microbiol.">
        <title>The Global Catalogue of Microorganisms (GCM) 10K type strain sequencing project: providing services to taxonomists for standard genome sequencing and annotation.</title>
        <authorList>
            <consortium name="The Broad Institute Genomics Platform"/>
            <consortium name="The Broad Institute Genome Sequencing Center for Infectious Disease"/>
            <person name="Wu L."/>
            <person name="Ma J."/>
        </authorList>
    </citation>
    <scope>NUCLEOTIDE SEQUENCE [LARGE SCALE GENOMIC DNA]</scope>
    <source>
        <strain evidence="1 2">JCM 15481</strain>
    </source>
</reference>
<dbReference type="Proteomes" id="UP001500443">
    <property type="component" value="Unassembled WGS sequence"/>
</dbReference>
<protein>
    <recommendedName>
        <fullName evidence="3">TFIIS-type domain-containing protein</fullName>
    </recommendedName>
</protein>
<proteinExistence type="predicted"/>
<name>A0ABN2XBW7_9ACTN</name>
<evidence type="ECO:0008006" key="3">
    <source>
        <dbReference type="Google" id="ProtNLM"/>
    </source>
</evidence>
<keyword evidence="2" id="KW-1185">Reference proteome</keyword>
<evidence type="ECO:0000313" key="2">
    <source>
        <dbReference type="Proteomes" id="UP001500443"/>
    </source>
</evidence>
<gene>
    <name evidence="1" type="ORF">GCM10009802_04080</name>
</gene>
<accession>A0ABN2XBW7</accession>
<evidence type="ECO:0000313" key="1">
    <source>
        <dbReference type="EMBL" id="GAA2108323.1"/>
    </source>
</evidence>
<dbReference type="EMBL" id="BAAAPF010000003">
    <property type="protein sequence ID" value="GAA2108323.1"/>
    <property type="molecule type" value="Genomic_DNA"/>
</dbReference>
<sequence>MGVWTETKGCPQCGGTMYKTVETDEHGTPTNESQYVCSSPGCGHVE</sequence>
<organism evidence="1 2">
    <name type="scientific">Streptomyces synnematoformans</name>
    <dbReference type="NCBI Taxonomy" id="415721"/>
    <lineage>
        <taxon>Bacteria</taxon>
        <taxon>Bacillati</taxon>
        <taxon>Actinomycetota</taxon>
        <taxon>Actinomycetes</taxon>
        <taxon>Kitasatosporales</taxon>
        <taxon>Streptomycetaceae</taxon>
        <taxon>Streptomyces</taxon>
    </lineage>
</organism>